<reference evidence="2" key="1">
    <citation type="journal article" date="2019" name="Int. J. Syst. Evol. Microbiol.">
        <title>The Global Catalogue of Microorganisms (GCM) 10K type strain sequencing project: providing services to taxonomists for standard genome sequencing and annotation.</title>
        <authorList>
            <consortium name="The Broad Institute Genomics Platform"/>
            <consortium name="The Broad Institute Genome Sequencing Center for Infectious Disease"/>
            <person name="Wu L."/>
            <person name="Ma J."/>
        </authorList>
    </citation>
    <scope>NUCLEOTIDE SEQUENCE [LARGE SCALE GENOMIC DNA]</scope>
    <source>
        <strain evidence="2">YIM 94188</strain>
    </source>
</reference>
<accession>A0ABW0ZEH1</accession>
<dbReference type="EMBL" id="JBHSNS010000004">
    <property type="protein sequence ID" value="MFC5729410.1"/>
    <property type="molecule type" value="Genomic_DNA"/>
</dbReference>
<organism evidence="1 2">
    <name type="scientific">Nocardioides vastitatis</name>
    <dbReference type="NCBI Taxonomy" id="2568655"/>
    <lineage>
        <taxon>Bacteria</taxon>
        <taxon>Bacillati</taxon>
        <taxon>Actinomycetota</taxon>
        <taxon>Actinomycetes</taxon>
        <taxon>Propionibacteriales</taxon>
        <taxon>Nocardioidaceae</taxon>
        <taxon>Nocardioides</taxon>
    </lineage>
</organism>
<name>A0ABW0ZEH1_9ACTN</name>
<dbReference type="RefSeq" id="WP_378527058.1">
    <property type="nucleotide sequence ID" value="NZ_JBHSNS010000004.1"/>
</dbReference>
<dbReference type="Proteomes" id="UP001596072">
    <property type="component" value="Unassembled WGS sequence"/>
</dbReference>
<proteinExistence type="predicted"/>
<evidence type="ECO:0000313" key="1">
    <source>
        <dbReference type="EMBL" id="MFC5729410.1"/>
    </source>
</evidence>
<comment type="caution">
    <text evidence="1">The sequence shown here is derived from an EMBL/GenBank/DDBJ whole genome shotgun (WGS) entry which is preliminary data.</text>
</comment>
<evidence type="ECO:0000313" key="2">
    <source>
        <dbReference type="Proteomes" id="UP001596072"/>
    </source>
</evidence>
<protein>
    <submittedName>
        <fullName evidence="1">Uncharacterized protein</fullName>
    </submittedName>
</protein>
<keyword evidence="2" id="KW-1185">Reference proteome</keyword>
<sequence length="287" mass="29851">MTPTVLDTAVLAGLCDDAAIFPPGSLPLHRAVAAHLAHREAPHSTLVGPLVVRTADLPALARITAGRTPGSVDLAVTVPSPAAVRAAVADTQRIEAARLTALEVVVPEALHVAAVVPMLEEGVGDPEGVSVYVEVPRDDRRDDLLAELAGTPYLAKLRTGGVRADLYPSESELAATIASAVRHGVPFKATAGLHHAVRNTDPATGFEQHGFLNLLVATHAALEGAAETDLAVLLAERDGSRLAELVREVPPSTREAFRSFGTCHIGEPVSELADLGLLDPDLVPGLS</sequence>
<gene>
    <name evidence="1" type="ORF">ACFPQB_10825</name>
</gene>